<dbReference type="Proteomes" id="UP000499080">
    <property type="component" value="Unassembled WGS sequence"/>
</dbReference>
<feature type="region of interest" description="Disordered" evidence="1">
    <location>
        <begin position="49"/>
        <end position="76"/>
    </location>
</feature>
<comment type="caution">
    <text evidence="2">The sequence shown here is derived from an EMBL/GenBank/DDBJ whole genome shotgun (WGS) entry which is preliminary data.</text>
</comment>
<sequence>MDLITWNHKQMTRVAHELSPPPHSKVLEKMKPSHTHTYKKMFDLQHKPGRSFMESGLEPPTLQSQKQRLPRGHNKPFHAFKSHCNTVCNGPHYIRTMLMDQSRNYGAC</sequence>
<reference evidence="2 3" key="1">
    <citation type="journal article" date="2019" name="Sci. Rep.">
        <title>Orb-weaving spider Araneus ventricosus genome elucidates the spidroin gene catalogue.</title>
        <authorList>
            <person name="Kono N."/>
            <person name="Nakamura H."/>
            <person name="Ohtoshi R."/>
            <person name="Moran D.A.P."/>
            <person name="Shinohara A."/>
            <person name="Yoshida Y."/>
            <person name="Fujiwara M."/>
            <person name="Mori M."/>
            <person name="Tomita M."/>
            <person name="Arakawa K."/>
        </authorList>
    </citation>
    <scope>NUCLEOTIDE SEQUENCE [LARGE SCALE GENOMIC DNA]</scope>
</reference>
<protein>
    <submittedName>
        <fullName evidence="2">Uncharacterized protein</fullName>
    </submittedName>
</protein>
<proteinExistence type="predicted"/>
<evidence type="ECO:0000256" key="1">
    <source>
        <dbReference type="SAM" id="MobiDB-lite"/>
    </source>
</evidence>
<keyword evidence="3" id="KW-1185">Reference proteome</keyword>
<organism evidence="2 3">
    <name type="scientific">Araneus ventricosus</name>
    <name type="common">Orbweaver spider</name>
    <name type="synonym">Epeira ventricosa</name>
    <dbReference type="NCBI Taxonomy" id="182803"/>
    <lineage>
        <taxon>Eukaryota</taxon>
        <taxon>Metazoa</taxon>
        <taxon>Ecdysozoa</taxon>
        <taxon>Arthropoda</taxon>
        <taxon>Chelicerata</taxon>
        <taxon>Arachnida</taxon>
        <taxon>Araneae</taxon>
        <taxon>Araneomorphae</taxon>
        <taxon>Entelegynae</taxon>
        <taxon>Araneoidea</taxon>
        <taxon>Araneidae</taxon>
        <taxon>Araneus</taxon>
    </lineage>
</organism>
<evidence type="ECO:0000313" key="2">
    <source>
        <dbReference type="EMBL" id="GBN60595.1"/>
    </source>
</evidence>
<gene>
    <name evidence="2" type="ORF">AVEN_226788_1</name>
</gene>
<accession>A0A4Y2Q8S3</accession>
<name>A0A4Y2Q8S3_ARAVE</name>
<dbReference type="EMBL" id="BGPR01013427">
    <property type="protein sequence ID" value="GBN60595.1"/>
    <property type="molecule type" value="Genomic_DNA"/>
</dbReference>
<evidence type="ECO:0000313" key="3">
    <source>
        <dbReference type="Proteomes" id="UP000499080"/>
    </source>
</evidence>
<dbReference type="AlphaFoldDB" id="A0A4Y2Q8S3"/>